<evidence type="ECO:0000256" key="1">
    <source>
        <dbReference type="SAM" id="MobiDB-lite"/>
    </source>
</evidence>
<feature type="compositionally biased region" description="Basic and acidic residues" evidence="1">
    <location>
        <begin position="62"/>
        <end position="74"/>
    </location>
</feature>
<dbReference type="EMBL" id="GBRH01167426">
    <property type="protein sequence ID" value="JAE30470.1"/>
    <property type="molecule type" value="Transcribed_RNA"/>
</dbReference>
<accession>A0A0A9GZQ3</accession>
<organism evidence="2">
    <name type="scientific">Arundo donax</name>
    <name type="common">Giant reed</name>
    <name type="synonym">Donax arundinaceus</name>
    <dbReference type="NCBI Taxonomy" id="35708"/>
    <lineage>
        <taxon>Eukaryota</taxon>
        <taxon>Viridiplantae</taxon>
        <taxon>Streptophyta</taxon>
        <taxon>Embryophyta</taxon>
        <taxon>Tracheophyta</taxon>
        <taxon>Spermatophyta</taxon>
        <taxon>Magnoliopsida</taxon>
        <taxon>Liliopsida</taxon>
        <taxon>Poales</taxon>
        <taxon>Poaceae</taxon>
        <taxon>PACMAD clade</taxon>
        <taxon>Arundinoideae</taxon>
        <taxon>Arundineae</taxon>
        <taxon>Arundo</taxon>
    </lineage>
</organism>
<name>A0A0A9GZQ3_ARUDO</name>
<proteinExistence type="predicted"/>
<dbReference type="AlphaFoldDB" id="A0A0A9GZQ3"/>
<reference evidence="2" key="1">
    <citation type="submission" date="2014-09" db="EMBL/GenBank/DDBJ databases">
        <authorList>
            <person name="Magalhaes I.L.F."/>
            <person name="Oliveira U."/>
            <person name="Santos F.R."/>
            <person name="Vidigal T.H.D.A."/>
            <person name="Brescovit A.D."/>
            <person name="Santos A.J."/>
        </authorList>
    </citation>
    <scope>NUCLEOTIDE SEQUENCE</scope>
    <source>
        <tissue evidence="2">Shoot tissue taken approximately 20 cm above the soil surface</tissue>
    </source>
</reference>
<evidence type="ECO:0000313" key="2">
    <source>
        <dbReference type="EMBL" id="JAE30470.1"/>
    </source>
</evidence>
<reference evidence="2" key="2">
    <citation type="journal article" date="2015" name="Data Brief">
        <title>Shoot transcriptome of the giant reed, Arundo donax.</title>
        <authorList>
            <person name="Barrero R.A."/>
            <person name="Guerrero F.D."/>
            <person name="Moolhuijzen P."/>
            <person name="Goolsby J.A."/>
            <person name="Tidwell J."/>
            <person name="Bellgard S.E."/>
            <person name="Bellgard M.I."/>
        </authorList>
    </citation>
    <scope>NUCLEOTIDE SEQUENCE</scope>
    <source>
        <tissue evidence="2">Shoot tissue taken approximately 20 cm above the soil surface</tissue>
    </source>
</reference>
<feature type="compositionally biased region" description="Polar residues" evidence="1">
    <location>
        <begin position="1"/>
        <end position="19"/>
    </location>
</feature>
<sequence>MAPSSNPLSSAQTPASRGSTPLLPLRASHDCANEEPENIEVELVGKPGAEEEVVQEDQAEVQGKHRNLDLHLGE</sequence>
<protein>
    <submittedName>
        <fullName evidence="2">Uncharacterized protein</fullName>
    </submittedName>
</protein>
<feature type="region of interest" description="Disordered" evidence="1">
    <location>
        <begin position="1"/>
        <end position="29"/>
    </location>
</feature>
<feature type="region of interest" description="Disordered" evidence="1">
    <location>
        <begin position="51"/>
        <end position="74"/>
    </location>
</feature>